<evidence type="ECO:0000313" key="3">
    <source>
        <dbReference type="Proteomes" id="UP000559256"/>
    </source>
</evidence>
<protein>
    <submittedName>
        <fullName evidence="2">Uncharacterized protein</fullName>
    </submittedName>
</protein>
<reference evidence="2 3" key="1">
    <citation type="journal article" date="2020" name="ISME J.">
        <title>Uncovering the hidden diversity of litter-decomposition mechanisms in mushroom-forming fungi.</title>
        <authorList>
            <person name="Floudas D."/>
            <person name="Bentzer J."/>
            <person name="Ahren D."/>
            <person name="Johansson T."/>
            <person name="Persson P."/>
            <person name="Tunlid A."/>
        </authorList>
    </citation>
    <scope>NUCLEOTIDE SEQUENCE [LARGE SCALE GENOMIC DNA]</scope>
    <source>
        <strain evidence="2 3">CBS 291.85</strain>
    </source>
</reference>
<evidence type="ECO:0000313" key="2">
    <source>
        <dbReference type="EMBL" id="KAF5366223.1"/>
    </source>
</evidence>
<proteinExistence type="predicted"/>
<evidence type="ECO:0000256" key="1">
    <source>
        <dbReference type="SAM" id="MobiDB-lite"/>
    </source>
</evidence>
<feature type="region of interest" description="Disordered" evidence="1">
    <location>
        <begin position="1"/>
        <end position="59"/>
    </location>
</feature>
<organism evidence="2 3">
    <name type="scientific">Tetrapyrgos nigripes</name>
    <dbReference type="NCBI Taxonomy" id="182062"/>
    <lineage>
        <taxon>Eukaryota</taxon>
        <taxon>Fungi</taxon>
        <taxon>Dikarya</taxon>
        <taxon>Basidiomycota</taxon>
        <taxon>Agaricomycotina</taxon>
        <taxon>Agaricomycetes</taxon>
        <taxon>Agaricomycetidae</taxon>
        <taxon>Agaricales</taxon>
        <taxon>Marasmiineae</taxon>
        <taxon>Marasmiaceae</taxon>
        <taxon>Tetrapyrgos</taxon>
    </lineage>
</organism>
<accession>A0A8H5GJJ7</accession>
<gene>
    <name evidence="2" type="ORF">D9758_005705</name>
</gene>
<name>A0A8H5GJJ7_9AGAR</name>
<feature type="compositionally biased region" description="Low complexity" evidence="1">
    <location>
        <begin position="39"/>
        <end position="51"/>
    </location>
</feature>
<dbReference type="AlphaFoldDB" id="A0A8H5GJJ7"/>
<dbReference type="EMBL" id="JAACJM010000024">
    <property type="protein sequence ID" value="KAF5366223.1"/>
    <property type="molecule type" value="Genomic_DNA"/>
</dbReference>
<keyword evidence="3" id="KW-1185">Reference proteome</keyword>
<comment type="caution">
    <text evidence="2">The sequence shown here is derived from an EMBL/GenBank/DDBJ whole genome shotgun (WGS) entry which is preliminary data.</text>
</comment>
<sequence length="102" mass="10458">MEGAINEGPRHVFGSIFPSPEPQPGADLGLLPVTEQLPSSSTAGYGSSSAPQPSPQDATVITSGECQRGINIFTEGEGNCLVETDIYVLGQSDGAVDIELGP</sequence>
<dbReference type="Proteomes" id="UP000559256">
    <property type="component" value="Unassembled WGS sequence"/>
</dbReference>